<evidence type="ECO:0000256" key="5">
    <source>
        <dbReference type="ARBA" id="ARBA00022432"/>
    </source>
</evidence>
<dbReference type="AlphaFoldDB" id="K6QDT9"/>
<evidence type="ECO:0000256" key="4">
    <source>
        <dbReference type="ARBA" id="ARBA00019397"/>
    </source>
</evidence>
<dbReference type="OrthoDB" id="9809429at2"/>
<dbReference type="PANTHER" id="PTHR21139:SF42">
    <property type="entry name" value="TRIOSEPHOSPHATE ISOMERASE"/>
    <property type="match status" value="1"/>
</dbReference>
<dbReference type="InterPro" id="IPR013785">
    <property type="entry name" value="Aldolase_TIM"/>
</dbReference>
<dbReference type="HOGENOM" id="CLU_024251_2_3_9"/>
<evidence type="ECO:0000256" key="9">
    <source>
        <dbReference type="HAMAP-Rule" id="MF_00147"/>
    </source>
</evidence>
<dbReference type="UniPathway" id="UPA00138"/>
<dbReference type="CDD" id="cd00311">
    <property type="entry name" value="TIM"/>
    <property type="match status" value="1"/>
</dbReference>
<comment type="subcellular location">
    <subcellularLocation>
        <location evidence="9 10">Cytoplasm</location>
    </subcellularLocation>
</comment>
<name>K6QDT9_9FIRM</name>
<feature type="binding site" evidence="9">
    <location>
        <begin position="245"/>
        <end position="246"/>
    </location>
    <ligand>
        <name>substrate</name>
    </ligand>
</feature>
<dbReference type="EMBL" id="AENY02000002">
    <property type="protein sequence ID" value="EKP94901.1"/>
    <property type="molecule type" value="Genomic_DNA"/>
</dbReference>
<dbReference type="HAMAP" id="MF_00147_B">
    <property type="entry name" value="TIM_B"/>
    <property type="match status" value="1"/>
</dbReference>
<keyword evidence="5 9" id="KW-0312">Gluconeogenesis</keyword>
<comment type="pathway">
    <text evidence="1 9 10">Carbohydrate degradation; glycolysis; D-glyceraldehyde 3-phosphate from glycerone phosphate: step 1/1.</text>
</comment>
<dbReference type="GO" id="GO:0046166">
    <property type="term" value="P:glyceraldehyde-3-phosphate biosynthetic process"/>
    <property type="evidence" value="ECO:0007669"/>
    <property type="project" value="TreeGrafter"/>
</dbReference>
<proteinExistence type="inferred from homology"/>
<dbReference type="GO" id="GO:0005829">
    <property type="term" value="C:cytosol"/>
    <property type="evidence" value="ECO:0007669"/>
    <property type="project" value="TreeGrafter"/>
</dbReference>
<comment type="caution">
    <text evidence="11">The sequence shown here is derived from an EMBL/GenBank/DDBJ whole genome shotgun (WGS) entry which is preliminary data.</text>
</comment>
<reference evidence="11" key="2">
    <citation type="submission" date="2012-10" db="EMBL/GenBank/DDBJ databases">
        <title>Improved high-quality draft of Thermaerobacter subterraneus C21, DSM 13965.</title>
        <authorList>
            <consortium name="DOE Joint Genome Institute"/>
            <person name="Eisen J."/>
            <person name="Huntemann M."/>
            <person name="Wei C.-L."/>
            <person name="Han J."/>
            <person name="Detter J.C."/>
            <person name="Han C."/>
            <person name="Tapia R."/>
            <person name="Chen A."/>
            <person name="Kyrpides N."/>
            <person name="Mavromatis K."/>
            <person name="Markowitz V."/>
            <person name="Szeto E."/>
            <person name="Ivanova N."/>
            <person name="Mikhailova N."/>
            <person name="Ovchinnikova G."/>
            <person name="Pagani I."/>
            <person name="Pati A."/>
            <person name="Goodwin L."/>
            <person name="Nordberg H.P."/>
            <person name="Cantor M.N."/>
            <person name="Hua S.X."/>
            <person name="Woyke T."/>
            <person name="Eisen J."/>
            <person name="Klenk H.-P."/>
        </authorList>
    </citation>
    <scope>NUCLEOTIDE SEQUENCE [LARGE SCALE GENOMIC DNA]</scope>
    <source>
        <strain evidence="11">DSM 13965</strain>
    </source>
</reference>
<dbReference type="InterPro" id="IPR022896">
    <property type="entry name" value="TrioseP_Isoase_bac/euk"/>
</dbReference>
<dbReference type="GO" id="GO:0006094">
    <property type="term" value="P:gluconeogenesis"/>
    <property type="evidence" value="ECO:0007669"/>
    <property type="project" value="UniProtKB-UniRule"/>
</dbReference>
<dbReference type="PROSITE" id="PS00171">
    <property type="entry name" value="TIM_1"/>
    <property type="match status" value="1"/>
</dbReference>
<dbReference type="GO" id="GO:0019563">
    <property type="term" value="P:glycerol catabolic process"/>
    <property type="evidence" value="ECO:0007669"/>
    <property type="project" value="TreeGrafter"/>
</dbReference>
<dbReference type="InterPro" id="IPR020861">
    <property type="entry name" value="Triosephosphate_isomerase_AS"/>
</dbReference>
<feature type="active site" description="Proton acceptor" evidence="9">
    <location>
        <position position="178"/>
    </location>
</feature>
<evidence type="ECO:0000256" key="10">
    <source>
        <dbReference type="RuleBase" id="RU363013"/>
    </source>
</evidence>
<dbReference type="SUPFAM" id="SSF51351">
    <property type="entry name" value="Triosephosphate isomerase (TIM)"/>
    <property type="match status" value="1"/>
</dbReference>
<dbReference type="Proteomes" id="UP000005710">
    <property type="component" value="Unassembled WGS sequence"/>
</dbReference>
<evidence type="ECO:0000256" key="3">
    <source>
        <dbReference type="ARBA" id="ARBA00011940"/>
    </source>
</evidence>
<evidence type="ECO:0000256" key="8">
    <source>
        <dbReference type="ARBA" id="ARBA00023235"/>
    </source>
</evidence>
<dbReference type="InterPro" id="IPR035990">
    <property type="entry name" value="TIM_sf"/>
</dbReference>
<keyword evidence="12" id="KW-1185">Reference proteome</keyword>
<dbReference type="UniPathway" id="UPA00109">
    <property type="reaction ID" value="UER00189"/>
</dbReference>
<keyword evidence="7 9" id="KW-0324">Glycolysis</keyword>
<feature type="binding site" evidence="9">
    <location>
        <begin position="19"/>
        <end position="21"/>
    </location>
    <ligand>
        <name>substrate</name>
    </ligand>
</feature>
<dbReference type="GO" id="GO:0004807">
    <property type="term" value="F:triose-phosphate isomerase activity"/>
    <property type="evidence" value="ECO:0007669"/>
    <property type="project" value="UniProtKB-UniRule"/>
</dbReference>
<evidence type="ECO:0000313" key="12">
    <source>
        <dbReference type="Proteomes" id="UP000005710"/>
    </source>
</evidence>
<dbReference type="RefSeq" id="WP_006902893.1">
    <property type="nucleotide sequence ID" value="NZ_JH976535.1"/>
</dbReference>
<organism evidence="11 12">
    <name type="scientific">Thermaerobacter subterraneus DSM 13965</name>
    <dbReference type="NCBI Taxonomy" id="867903"/>
    <lineage>
        <taxon>Bacteria</taxon>
        <taxon>Bacillati</taxon>
        <taxon>Bacillota</taxon>
        <taxon>Clostridia</taxon>
        <taxon>Eubacteriales</taxon>
        <taxon>Clostridiales Family XVII. Incertae Sedis</taxon>
        <taxon>Thermaerobacter</taxon>
    </lineage>
</organism>
<comment type="pathway">
    <text evidence="9 10">Carbohydrate biosynthesis; gluconeogenesis.</text>
</comment>
<protein>
    <recommendedName>
        <fullName evidence="4 9">Triosephosphate isomerase</fullName>
        <shortName evidence="9">TIM</shortName>
        <shortName evidence="9">TPI</shortName>
        <ecNumber evidence="3 9">5.3.1.1</ecNumber>
    </recommendedName>
    <alternativeName>
        <fullName evidence="9">Triose-phosphate isomerase</fullName>
    </alternativeName>
</protein>
<comment type="subunit">
    <text evidence="9 10">Homodimer.</text>
</comment>
<dbReference type="PROSITE" id="PS51440">
    <property type="entry name" value="TIM_2"/>
    <property type="match status" value="1"/>
</dbReference>
<comment type="similarity">
    <text evidence="2 9 10">Belongs to the triosephosphate isomerase family.</text>
</comment>
<keyword evidence="6 9" id="KW-0963">Cytoplasm</keyword>
<dbReference type="EC" id="5.3.1.1" evidence="3 9"/>
<dbReference type="GO" id="GO:0006096">
    <property type="term" value="P:glycolytic process"/>
    <property type="evidence" value="ECO:0007669"/>
    <property type="project" value="UniProtKB-UniRule"/>
</dbReference>
<accession>K6QDT9</accession>
<evidence type="ECO:0000256" key="1">
    <source>
        <dbReference type="ARBA" id="ARBA00004680"/>
    </source>
</evidence>
<gene>
    <name evidence="9" type="primary">tpiA</name>
    <name evidence="11" type="ORF">ThesuDRAFT_00614</name>
</gene>
<feature type="active site" description="Electrophile" evidence="9">
    <location>
        <position position="106"/>
    </location>
</feature>
<evidence type="ECO:0000256" key="7">
    <source>
        <dbReference type="ARBA" id="ARBA00023152"/>
    </source>
</evidence>
<dbReference type="STRING" id="867903.ThesuDRAFT_00614"/>
<dbReference type="FunFam" id="3.20.20.70:FF:000016">
    <property type="entry name" value="Triosephosphate isomerase"/>
    <property type="match status" value="1"/>
</dbReference>
<feature type="binding site" evidence="9">
    <location>
        <position position="184"/>
    </location>
    <ligand>
        <name>substrate</name>
    </ligand>
</feature>
<evidence type="ECO:0000313" key="11">
    <source>
        <dbReference type="EMBL" id="EKP94901.1"/>
    </source>
</evidence>
<dbReference type="InterPro" id="IPR000652">
    <property type="entry name" value="Triosephosphate_isomerase"/>
</dbReference>
<comment type="function">
    <text evidence="9">Involved in the gluconeogenesis. Catalyzes stereospecifically the conversion of dihydroxyacetone phosphate (DHAP) to D-glyceraldehyde-3-phosphate (G3P).</text>
</comment>
<dbReference type="PANTHER" id="PTHR21139">
    <property type="entry name" value="TRIOSEPHOSPHATE ISOMERASE"/>
    <property type="match status" value="1"/>
</dbReference>
<dbReference type="Pfam" id="PF00121">
    <property type="entry name" value="TIM"/>
    <property type="match status" value="1"/>
</dbReference>
<dbReference type="Gene3D" id="3.20.20.70">
    <property type="entry name" value="Aldolase class I"/>
    <property type="match status" value="1"/>
</dbReference>
<reference evidence="11" key="1">
    <citation type="submission" date="2010-10" db="EMBL/GenBank/DDBJ databases">
        <authorList>
            <consortium name="US DOE Joint Genome Institute (JGI-PGF)"/>
            <person name="Lucas S."/>
            <person name="Copeland A."/>
            <person name="Lapidus A."/>
            <person name="Bruce D."/>
            <person name="Goodwin L."/>
            <person name="Pitluck S."/>
            <person name="Kyrpides N."/>
            <person name="Mavromatis K."/>
            <person name="Detter J.C."/>
            <person name="Han C."/>
            <person name="Land M."/>
            <person name="Hauser L."/>
            <person name="Markowitz V."/>
            <person name="Cheng J.-F."/>
            <person name="Hugenholtz P."/>
            <person name="Woyke T."/>
            <person name="Wu D."/>
            <person name="Pukall R."/>
            <person name="Wahrenburg C."/>
            <person name="Brambilla E."/>
            <person name="Klenk H.-P."/>
            <person name="Eisen J.A."/>
        </authorList>
    </citation>
    <scope>NUCLEOTIDE SEQUENCE [LARGE SCALE GENOMIC DNA]</scope>
    <source>
        <strain evidence="11">DSM 13965</strain>
    </source>
</reference>
<keyword evidence="8 9" id="KW-0413">Isomerase</keyword>
<dbReference type="eggNOG" id="COG0149">
    <property type="taxonomic scope" value="Bacteria"/>
</dbReference>
<comment type="catalytic activity">
    <reaction evidence="9 10">
        <text>D-glyceraldehyde 3-phosphate = dihydroxyacetone phosphate</text>
        <dbReference type="Rhea" id="RHEA:18585"/>
        <dbReference type="ChEBI" id="CHEBI:57642"/>
        <dbReference type="ChEBI" id="CHEBI:59776"/>
        <dbReference type="EC" id="5.3.1.1"/>
    </reaction>
</comment>
<evidence type="ECO:0000256" key="2">
    <source>
        <dbReference type="ARBA" id="ARBA00007422"/>
    </source>
</evidence>
<feature type="binding site" evidence="9">
    <location>
        <position position="224"/>
    </location>
    <ligand>
        <name>substrate</name>
    </ligand>
</feature>
<dbReference type="NCBIfam" id="TIGR00419">
    <property type="entry name" value="tim"/>
    <property type="match status" value="1"/>
</dbReference>
<evidence type="ECO:0000256" key="6">
    <source>
        <dbReference type="ARBA" id="ARBA00022490"/>
    </source>
</evidence>
<sequence length="275" mass="27496">MNPAASGGPAGRRPLLAGNWKMHTLPGEAAELAAAVRQGLEGQALSAEVVLCPPFTSLAAAGQALAGSPIALGAQDLVWGEFGAFTGAISAPMLRELGCRYVIVGHSERRQLLGETDALIQRKLEAALAGGLTPILCVGEDAAQRREGRTAAVVLGQVAFALAGLEPGQAAQVVIAYEPVWAIGSGTPATPGDAQAVAAAIRQLVARLHGPAAAAAVRVLYGGSVKPDNIAGFMAQPDVDGALVGGASLDGAAFARLVREGAAARAGGVPEGGRP</sequence>